<dbReference type="EMBL" id="JACIEH010000003">
    <property type="protein sequence ID" value="MBB4100338.1"/>
    <property type="molecule type" value="Genomic_DNA"/>
</dbReference>
<sequence length="678" mass="73984">MNIRNMVRLAAGVALIAVSPAIAQTAKPAPRYGSFGVDLTAQKPSVKPGDDFWMYANGGWNDRVEIAADRASAGFGTQLSIEAEANVRAILDDMAKNPAAYGAGGKQVGDFYASWMDEAGIEKAGTAPLKPYLAKIDGVKNLDALQVLFATTGYASPVELGIIPDLADPTHYTAVTGQGGLGMPRDYYLLEGAKYDAFRTAYRAYVQKIQELAGIPNAAAKADAIIALETAMAKVQWSPAESRDIAKLNDPQTQAGLKAKAPDFNWALMLKTAGLESSPSVLMTQNTAVTALGKLMTATPLATWKDYLAYRFVSDHAQFLPKVFDDTRFGFYSQTLSGVKVQRERWKRGIQLVNGALGEAVGAIYVAKYFPPAAEKQMAELIENLRGAYKDRITASTWMDDATKQKALAKLAAFEPRIGHPDKYIDYSSFKVVRGDLLGNAMRSGEFQHELELSRFGKPVDRTLWDMTPQTVNAYYNPLSNQITFPAAILQPPFFDPNADPAVNYGAIGAIIGHEMGHGFDDQGSQFGPTGKFENWWTDSAKKAFGERTAALVAQYDGYEAVPGTKVQGKLTLGENIGDLGGVEAAYGAFQKYQAEHGKAPVIGGLTGDQRFFLSYAQAWQTKLREDTARQYALIDPHSPAMFRVNGIVRNVDAWYKAFNIQPGDKLYLAPEQRVHIW</sequence>
<evidence type="ECO:0000256" key="5">
    <source>
        <dbReference type="ARBA" id="ARBA00022801"/>
    </source>
</evidence>
<comment type="cofactor">
    <cofactor evidence="1">
        <name>Zn(2+)</name>
        <dbReference type="ChEBI" id="CHEBI:29105"/>
    </cofactor>
</comment>
<keyword evidence="5 11" id="KW-0378">Hydrolase</keyword>
<dbReference type="InterPro" id="IPR042089">
    <property type="entry name" value="Peptidase_M13_dom_2"/>
</dbReference>
<name>A0A7W6JVJ0_9SPHN</name>
<dbReference type="InterPro" id="IPR018497">
    <property type="entry name" value="Peptidase_M13_C"/>
</dbReference>
<comment type="similarity">
    <text evidence="2">Belongs to the peptidase M13 family.</text>
</comment>
<evidence type="ECO:0000313" key="12">
    <source>
        <dbReference type="Proteomes" id="UP000557392"/>
    </source>
</evidence>
<dbReference type="GO" id="GO:0046872">
    <property type="term" value="F:metal ion binding"/>
    <property type="evidence" value="ECO:0007669"/>
    <property type="project" value="UniProtKB-KW"/>
</dbReference>
<keyword evidence="3" id="KW-0645">Protease</keyword>
<feature type="domain" description="Peptidase M13 C-terminal" evidence="9">
    <location>
        <begin position="473"/>
        <end position="675"/>
    </location>
</feature>
<dbReference type="PRINTS" id="PR00786">
    <property type="entry name" value="NEPRILYSIN"/>
</dbReference>
<dbReference type="SUPFAM" id="SSF55486">
    <property type="entry name" value="Metalloproteases ('zincins'), catalytic domain"/>
    <property type="match status" value="1"/>
</dbReference>
<feature type="chain" id="PRO_5030938381" evidence="8">
    <location>
        <begin position="24"/>
        <end position="678"/>
    </location>
</feature>
<dbReference type="InterPro" id="IPR024079">
    <property type="entry name" value="MetalloPept_cat_dom_sf"/>
</dbReference>
<evidence type="ECO:0000259" key="10">
    <source>
        <dbReference type="Pfam" id="PF05649"/>
    </source>
</evidence>
<comment type="caution">
    <text evidence="11">The sequence shown here is derived from an EMBL/GenBank/DDBJ whole genome shotgun (WGS) entry which is preliminary data.</text>
</comment>
<dbReference type="GO" id="GO:0005886">
    <property type="term" value="C:plasma membrane"/>
    <property type="evidence" value="ECO:0007669"/>
    <property type="project" value="TreeGrafter"/>
</dbReference>
<dbReference type="InterPro" id="IPR000718">
    <property type="entry name" value="Peptidase_M13"/>
</dbReference>
<gene>
    <name evidence="11" type="ORF">GGR46_003910</name>
</gene>
<dbReference type="EC" id="3.4.24.71" evidence="11"/>
<evidence type="ECO:0000256" key="1">
    <source>
        <dbReference type="ARBA" id="ARBA00001947"/>
    </source>
</evidence>
<feature type="domain" description="Peptidase M13 N-terminal" evidence="10">
    <location>
        <begin position="48"/>
        <end position="421"/>
    </location>
</feature>
<evidence type="ECO:0000256" key="3">
    <source>
        <dbReference type="ARBA" id="ARBA00022670"/>
    </source>
</evidence>
<evidence type="ECO:0000256" key="8">
    <source>
        <dbReference type="SAM" id="SignalP"/>
    </source>
</evidence>
<accession>A0A7W6JVJ0</accession>
<dbReference type="EC" id="3.4.24.-" evidence="11"/>
<keyword evidence="4" id="KW-0479">Metal-binding</keyword>
<keyword evidence="6" id="KW-0862">Zinc</keyword>
<evidence type="ECO:0000256" key="4">
    <source>
        <dbReference type="ARBA" id="ARBA00022723"/>
    </source>
</evidence>
<keyword evidence="12" id="KW-1185">Reference proteome</keyword>
<feature type="signal peptide" evidence="8">
    <location>
        <begin position="1"/>
        <end position="23"/>
    </location>
</feature>
<evidence type="ECO:0000256" key="2">
    <source>
        <dbReference type="ARBA" id="ARBA00007357"/>
    </source>
</evidence>
<evidence type="ECO:0000256" key="6">
    <source>
        <dbReference type="ARBA" id="ARBA00022833"/>
    </source>
</evidence>
<dbReference type="Gene3D" id="3.40.390.10">
    <property type="entry name" value="Collagenase (Catalytic Domain)"/>
    <property type="match status" value="1"/>
</dbReference>
<evidence type="ECO:0000259" key="9">
    <source>
        <dbReference type="Pfam" id="PF01431"/>
    </source>
</evidence>
<protein>
    <submittedName>
        <fullName evidence="11">Endothelin-converting enzyme/putative endopeptidase</fullName>
        <ecNumber evidence="11">3.4.24.-</ecNumber>
        <ecNumber evidence="11">3.4.24.71</ecNumber>
    </submittedName>
</protein>
<keyword evidence="8" id="KW-0732">Signal</keyword>
<dbReference type="InterPro" id="IPR008753">
    <property type="entry name" value="Peptidase_M13_N"/>
</dbReference>
<evidence type="ECO:0000313" key="11">
    <source>
        <dbReference type="EMBL" id="MBB4100338.1"/>
    </source>
</evidence>
<keyword evidence="7" id="KW-0482">Metalloprotease</keyword>
<dbReference type="Pfam" id="PF01431">
    <property type="entry name" value="Peptidase_M13"/>
    <property type="match status" value="1"/>
</dbReference>
<dbReference type="RefSeq" id="WP_246426219.1">
    <property type="nucleotide sequence ID" value="NZ_JACIEH010000003.1"/>
</dbReference>
<dbReference type="CDD" id="cd08662">
    <property type="entry name" value="M13"/>
    <property type="match status" value="1"/>
</dbReference>
<dbReference type="GO" id="GO:0016485">
    <property type="term" value="P:protein processing"/>
    <property type="evidence" value="ECO:0007669"/>
    <property type="project" value="TreeGrafter"/>
</dbReference>
<dbReference type="PANTHER" id="PTHR11733:SF167">
    <property type="entry name" value="FI17812P1-RELATED"/>
    <property type="match status" value="1"/>
</dbReference>
<dbReference type="Proteomes" id="UP000557392">
    <property type="component" value="Unassembled WGS sequence"/>
</dbReference>
<evidence type="ECO:0000256" key="7">
    <source>
        <dbReference type="ARBA" id="ARBA00023049"/>
    </source>
</evidence>
<dbReference type="PROSITE" id="PS51885">
    <property type="entry name" value="NEPRILYSIN"/>
    <property type="match status" value="1"/>
</dbReference>
<organism evidence="11 12">
    <name type="scientific">Sphingomonas kyeonggiensis</name>
    <dbReference type="NCBI Taxonomy" id="1268553"/>
    <lineage>
        <taxon>Bacteria</taxon>
        <taxon>Pseudomonadati</taxon>
        <taxon>Pseudomonadota</taxon>
        <taxon>Alphaproteobacteria</taxon>
        <taxon>Sphingomonadales</taxon>
        <taxon>Sphingomonadaceae</taxon>
        <taxon>Sphingomonas</taxon>
    </lineage>
</organism>
<dbReference type="PANTHER" id="PTHR11733">
    <property type="entry name" value="ZINC METALLOPROTEASE FAMILY M13 NEPRILYSIN-RELATED"/>
    <property type="match status" value="1"/>
</dbReference>
<proteinExistence type="inferred from homology"/>
<dbReference type="GO" id="GO:0004222">
    <property type="term" value="F:metalloendopeptidase activity"/>
    <property type="evidence" value="ECO:0007669"/>
    <property type="project" value="UniProtKB-EC"/>
</dbReference>
<dbReference type="AlphaFoldDB" id="A0A7W6JVJ0"/>
<dbReference type="Pfam" id="PF05649">
    <property type="entry name" value="Peptidase_M13_N"/>
    <property type="match status" value="1"/>
</dbReference>
<dbReference type="Gene3D" id="1.10.1380.10">
    <property type="entry name" value="Neutral endopeptidase , domain2"/>
    <property type="match status" value="1"/>
</dbReference>
<reference evidence="11 12" key="1">
    <citation type="submission" date="2020-08" db="EMBL/GenBank/DDBJ databases">
        <title>Genomic Encyclopedia of Type Strains, Phase IV (KMG-IV): sequencing the most valuable type-strain genomes for metagenomic binning, comparative biology and taxonomic classification.</title>
        <authorList>
            <person name="Goeker M."/>
        </authorList>
    </citation>
    <scope>NUCLEOTIDE SEQUENCE [LARGE SCALE GENOMIC DNA]</scope>
    <source>
        <strain evidence="11 12">DSM 101806</strain>
    </source>
</reference>